<name>A0ABR9CQ09_9HYPH</name>
<dbReference type="RefSeq" id="WP_192148506.1">
    <property type="nucleotide sequence ID" value="NZ_JACYXI010000007.1"/>
</dbReference>
<evidence type="ECO:0000313" key="4">
    <source>
        <dbReference type="Proteomes" id="UP000632063"/>
    </source>
</evidence>
<feature type="region of interest" description="Disordered" evidence="2">
    <location>
        <begin position="23"/>
        <end position="53"/>
    </location>
</feature>
<evidence type="ECO:0000313" key="3">
    <source>
        <dbReference type="EMBL" id="MBD8892377.1"/>
    </source>
</evidence>
<evidence type="ECO:0000256" key="2">
    <source>
        <dbReference type="SAM" id="MobiDB-lite"/>
    </source>
</evidence>
<proteinExistence type="predicted"/>
<gene>
    <name evidence="3" type="ORF">IG616_12515</name>
</gene>
<feature type="coiled-coil region" evidence="1">
    <location>
        <begin position="72"/>
        <end position="99"/>
    </location>
</feature>
<reference evidence="4" key="1">
    <citation type="submission" date="2020-09" db="EMBL/GenBank/DDBJ databases">
        <title>The genome sequence of strain Labrenzia suaedae 4C16A.</title>
        <authorList>
            <person name="Liu Y."/>
        </authorList>
    </citation>
    <scope>NUCLEOTIDE SEQUENCE [LARGE SCALE GENOMIC DNA]</scope>
    <source>
        <strain evidence="4">4C16A</strain>
    </source>
</reference>
<organism evidence="3 4">
    <name type="scientific">Roseibium litorale</name>
    <dbReference type="NCBI Taxonomy" id="2803841"/>
    <lineage>
        <taxon>Bacteria</taxon>
        <taxon>Pseudomonadati</taxon>
        <taxon>Pseudomonadota</taxon>
        <taxon>Alphaproteobacteria</taxon>
        <taxon>Hyphomicrobiales</taxon>
        <taxon>Stappiaceae</taxon>
        <taxon>Roseibium</taxon>
    </lineage>
</organism>
<sequence>MQISVETTRQSASLATFSSVVGGTASSAKTSSPSDADASAATSSALESASKKAAEDSSVIAALQAAVEFRRGESAENSARKAMKQIEDYQKTAGQLKQALGMDVSTEETEAANSAAFEAATVSTTTIEAQIGGSSLSAQFVSYERASYSSSTGLSVRSASASSIQTLSGNTSASYQSASVSSFYAGTGSQLADLLEGYA</sequence>
<protein>
    <submittedName>
        <fullName evidence="3">Uncharacterized protein</fullName>
    </submittedName>
</protein>
<comment type="caution">
    <text evidence="3">The sequence shown here is derived from an EMBL/GenBank/DDBJ whole genome shotgun (WGS) entry which is preliminary data.</text>
</comment>
<dbReference type="EMBL" id="JACYXI010000007">
    <property type="protein sequence ID" value="MBD8892377.1"/>
    <property type="molecule type" value="Genomic_DNA"/>
</dbReference>
<reference evidence="3 4" key="2">
    <citation type="journal article" date="2021" name="Int. J. Syst. Evol. Microbiol.">
        <title>Roseibium litorale sp. nov., isolated from a tidal flat sediment and proposal for the reclassification of Labrenzia polysiphoniae as Roseibium polysiphoniae comb. nov.</title>
        <authorList>
            <person name="Liu Y."/>
            <person name="Pei T."/>
            <person name="Du J."/>
            <person name="Chao M."/>
            <person name="Deng M.R."/>
            <person name="Zhu H."/>
        </authorList>
    </citation>
    <scope>NUCLEOTIDE SEQUENCE [LARGE SCALE GENOMIC DNA]</scope>
    <source>
        <strain evidence="3 4">4C16A</strain>
    </source>
</reference>
<dbReference type="Proteomes" id="UP000632063">
    <property type="component" value="Unassembled WGS sequence"/>
</dbReference>
<keyword evidence="4" id="KW-1185">Reference proteome</keyword>
<evidence type="ECO:0000256" key="1">
    <source>
        <dbReference type="SAM" id="Coils"/>
    </source>
</evidence>
<accession>A0ABR9CQ09</accession>
<keyword evidence="1" id="KW-0175">Coiled coil</keyword>
<feature type="compositionally biased region" description="Low complexity" evidence="2">
    <location>
        <begin position="24"/>
        <end position="48"/>
    </location>
</feature>